<dbReference type="GO" id="GO:0006260">
    <property type="term" value="P:DNA replication"/>
    <property type="evidence" value="ECO:0007669"/>
    <property type="project" value="InterPro"/>
</dbReference>
<dbReference type="PANTHER" id="PTHR10302">
    <property type="entry name" value="SINGLE-STRANDED DNA-BINDING PROTEIN"/>
    <property type="match status" value="1"/>
</dbReference>
<dbReference type="STRING" id="1408189.CLAC_03330"/>
<dbReference type="GO" id="GO:0003697">
    <property type="term" value="F:single-stranded DNA binding"/>
    <property type="evidence" value="ECO:0007669"/>
    <property type="project" value="InterPro"/>
</dbReference>
<keyword evidence="1 2" id="KW-0238">DNA-binding</keyword>
<evidence type="ECO:0000313" key="3">
    <source>
        <dbReference type="EMBL" id="ALA68437.1"/>
    </source>
</evidence>
<dbReference type="InterPro" id="IPR012340">
    <property type="entry name" value="NA-bd_OB-fold"/>
</dbReference>
<evidence type="ECO:0000313" key="4">
    <source>
        <dbReference type="Proteomes" id="UP000058446"/>
    </source>
</evidence>
<protein>
    <recommendedName>
        <fullName evidence="5">Single-stranded DNA-binding protein</fullName>
    </recommendedName>
</protein>
<dbReference type="CDD" id="cd04496">
    <property type="entry name" value="SSB_OBF"/>
    <property type="match status" value="1"/>
</dbReference>
<dbReference type="Proteomes" id="UP000058446">
    <property type="component" value="Chromosome"/>
</dbReference>
<evidence type="ECO:0008006" key="5">
    <source>
        <dbReference type="Google" id="ProtNLM"/>
    </source>
</evidence>
<dbReference type="PANTHER" id="PTHR10302:SF0">
    <property type="entry name" value="SINGLE-STRANDED DNA-BINDING PROTEIN, MITOCHONDRIAL"/>
    <property type="match status" value="1"/>
</dbReference>
<dbReference type="SUPFAM" id="SSF50249">
    <property type="entry name" value="Nucleic acid-binding proteins"/>
    <property type="match status" value="1"/>
</dbReference>
<proteinExistence type="predicted"/>
<evidence type="ECO:0000256" key="1">
    <source>
        <dbReference type="ARBA" id="ARBA00023125"/>
    </source>
</evidence>
<dbReference type="Pfam" id="PF00436">
    <property type="entry name" value="SSB"/>
    <property type="match status" value="1"/>
</dbReference>
<dbReference type="KEGG" id="clw:CLAC_03330"/>
<gene>
    <name evidence="3" type="ORF">CLAC_03330</name>
</gene>
<dbReference type="AlphaFoldDB" id="A0A0K2H331"/>
<organism evidence="3 4">
    <name type="scientific">Corynebacterium lactis RW2-5</name>
    <dbReference type="NCBI Taxonomy" id="1408189"/>
    <lineage>
        <taxon>Bacteria</taxon>
        <taxon>Bacillati</taxon>
        <taxon>Actinomycetota</taxon>
        <taxon>Actinomycetes</taxon>
        <taxon>Mycobacteriales</taxon>
        <taxon>Corynebacteriaceae</taxon>
        <taxon>Corynebacterium</taxon>
    </lineage>
</organism>
<dbReference type="InterPro" id="IPR011344">
    <property type="entry name" value="ssDNA-bd"/>
</dbReference>
<dbReference type="Gene3D" id="2.40.50.140">
    <property type="entry name" value="Nucleic acid-binding proteins"/>
    <property type="match status" value="1"/>
</dbReference>
<reference evidence="3 4" key="1">
    <citation type="submission" date="2013-10" db="EMBL/GenBank/DDBJ databases">
        <title>Complete genome sequence of Corynebacterium lactis DSM 45799(T), isolated from raw cow milk.</title>
        <authorList>
            <person name="Ruckert C."/>
            <person name="Albersmeier A."/>
            <person name="Lipski A."/>
            <person name="Kalinowski J."/>
        </authorList>
    </citation>
    <scope>NUCLEOTIDE SEQUENCE [LARGE SCALE GENOMIC DNA]</scope>
    <source>
        <strain evidence="3 4">RW2-5</strain>
    </source>
</reference>
<dbReference type="GO" id="GO:0009295">
    <property type="term" value="C:nucleoid"/>
    <property type="evidence" value="ECO:0007669"/>
    <property type="project" value="TreeGrafter"/>
</dbReference>
<keyword evidence="4" id="KW-1185">Reference proteome</keyword>
<dbReference type="PATRIC" id="fig|1408189.4.peg.664"/>
<name>A0A0K2H331_9CORY</name>
<dbReference type="PROSITE" id="PS50935">
    <property type="entry name" value="SSB"/>
    <property type="match status" value="1"/>
</dbReference>
<evidence type="ECO:0000256" key="2">
    <source>
        <dbReference type="PROSITE-ProRule" id="PRU00252"/>
    </source>
</evidence>
<accession>A0A0K2H331</accession>
<dbReference type="EMBL" id="CP006841">
    <property type="protein sequence ID" value="ALA68437.1"/>
    <property type="molecule type" value="Genomic_DNA"/>
</dbReference>
<dbReference type="InterPro" id="IPR000424">
    <property type="entry name" value="Primosome_PriB/ssb"/>
</dbReference>
<sequence>MRNPNLVVIGGNLGRDAKYAVTQSGKEVVSFSVGHTRSQFNEQSKSWEEINTTWWNVTYWGSDREDLQRLSEQLTQGRRVIVTGRAEQRPYTTKDGRDGVSLDLLAATVSLVPKIGRDTAVSNTAAGFDSSAQPPW</sequence>
<dbReference type="RefSeq" id="WP_053411673.1">
    <property type="nucleotide sequence ID" value="NZ_CP006841.1"/>
</dbReference>